<dbReference type="InterPro" id="IPR023606">
    <property type="entry name" value="CoA-Trfase_III_dom_1_sf"/>
</dbReference>
<dbReference type="InterPro" id="IPR050483">
    <property type="entry name" value="CoA-transferase_III_domain"/>
</dbReference>
<keyword evidence="1 2" id="KW-0808">Transferase</keyword>
<dbReference type="EMBL" id="JACCBA010000001">
    <property type="protein sequence ID" value="NYD44628.1"/>
    <property type="molecule type" value="Genomic_DNA"/>
</dbReference>
<dbReference type="RefSeq" id="WP_179842183.1">
    <property type="nucleotide sequence ID" value="NZ_JACCBA010000001.1"/>
</dbReference>
<protein>
    <submittedName>
        <fullName evidence="2">Crotonobetainyl-CoA:carnitine CoA-transferase CaiB-like acyl-CoA transferase</fullName>
    </submittedName>
</protein>
<dbReference type="Pfam" id="PF02515">
    <property type="entry name" value="CoA_transf_3"/>
    <property type="match status" value="1"/>
</dbReference>
<dbReference type="Proteomes" id="UP000529783">
    <property type="component" value="Unassembled WGS sequence"/>
</dbReference>
<evidence type="ECO:0000313" key="2">
    <source>
        <dbReference type="EMBL" id="NYD44628.1"/>
    </source>
</evidence>
<dbReference type="GO" id="GO:0008410">
    <property type="term" value="F:CoA-transferase activity"/>
    <property type="evidence" value="ECO:0007669"/>
    <property type="project" value="TreeGrafter"/>
</dbReference>
<dbReference type="Gene3D" id="3.40.50.10540">
    <property type="entry name" value="Crotonobetainyl-coa:carnitine coa-transferase, domain 1"/>
    <property type="match status" value="1"/>
</dbReference>
<accession>A0A7Y9EBG7</accession>
<comment type="caution">
    <text evidence="2">The sequence shown here is derived from an EMBL/GenBank/DDBJ whole genome shotgun (WGS) entry which is preliminary data.</text>
</comment>
<dbReference type="SUPFAM" id="SSF89796">
    <property type="entry name" value="CoA-transferase family III (CaiB/BaiF)"/>
    <property type="match status" value="1"/>
</dbReference>
<evidence type="ECO:0000313" key="3">
    <source>
        <dbReference type="Proteomes" id="UP000529783"/>
    </source>
</evidence>
<proteinExistence type="predicted"/>
<dbReference type="PANTHER" id="PTHR48207:SF3">
    <property type="entry name" value="SUCCINATE--HYDROXYMETHYLGLUTARATE COA-TRANSFERASE"/>
    <property type="match status" value="1"/>
</dbReference>
<dbReference type="InterPro" id="IPR003673">
    <property type="entry name" value="CoA-Trfase_fam_III"/>
</dbReference>
<dbReference type="InterPro" id="IPR044855">
    <property type="entry name" value="CoA-Trfase_III_dom3_sf"/>
</dbReference>
<dbReference type="AlphaFoldDB" id="A0A7Y9EBG7"/>
<dbReference type="PANTHER" id="PTHR48207">
    <property type="entry name" value="SUCCINATE--HYDROXYMETHYLGLUTARATE COA-TRANSFERASE"/>
    <property type="match status" value="1"/>
</dbReference>
<name>A0A7Y9EBG7_9ACTN</name>
<organism evidence="2 3">
    <name type="scientific">Actinomadura luteofluorescens</name>
    <dbReference type="NCBI Taxonomy" id="46163"/>
    <lineage>
        <taxon>Bacteria</taxon>
        <taxon>Bacillati</taxon>
        <taxon>Actinomycetota</taxon>
        <taxon>Actinomycetes</taxon>
        <taxon>Streptosporangiales</taxon>
        <taxon>Thermomonosporaceae</taxon>
        <taxon>Actinomadura</taxon>
    </lineage>
</organism>
<dbReference type="Gene3D" id="3.30.1540.10">
    <property type="entry name" value="formyl-coa transferase, domain 3"/>
    <property type="match status" value="1"/>
</dbReference>
<keyword evidence="3" id="KW-1185">Reference proteome</keyword>
<evidence type="ECO:0000256" key="1">
    <source>
        <dbReference type="ARBA" id="ARBA00022679"/>
    </source>
</evidence>
<sequence>MAKIPDPAPAGGAACDAPAPPLAGLRVVALEHAVAAPLCSRHLADLGADVIKIENPAGGDLARGYDSVVKGQSAYFVWANRGKRSVALDLKSADGRAALHALLNDADVFVHNLSPGAVDRLGLDAGTLAERWPRLINCAITGYGTGGPLRERKAFDLLVQGEAGLLSVTGQPDAPAKAGISVADMCAAVYALSSILAAVLDRTRTGRGQSVDVAMLDCLAEWMMAPAYHQIYGGTQPRRAGARHNMMVPYGVYRVGDKGHVNFAVQTDAQWRAFCSHVLDDPELADVPEFRGNEARVRNRAALERLIEDRFAPREVDEVTGRLLEAGIPTGDVNDLRGLVEHPQLAARGRWLEADSPAGPVRVLRAPFDLAGLPPHAGRGIPALGEHTDEVLSALRAQPGEGPA</sequence>
<gene>
    <name evidence="2" type="ORF">BJY14_000611</name>
</gene>
<reference evidence="2 3" key="1">
    <citation type="submission" date="2020-07" db="EMBL/GenBank/DDBJ databases">
        <title>Sequencing the genomes of 1000 actinobacteria strains.</title>
        <authorList>
            <person name="Klenk H.-P."/>
        </authorList>
    </citation>
    <scope>NUCLEOTIDE SEQUENCE [LARGE SCALE GENOMIC DNA]</scope>
    <source>
        <strain evidence="2 3">DSM 40398</strain>
    </source>
</reference>